<evidence type="ECO:0000256" key="1">
    <source>
        <dbReference type="ARBA" id="ARBA00022670"/>
    </source>
</evidence>
<organism evidence="7 8">
    <name type="scientific">Paenibacillus filicis</name>
    <dbReference type="NCBI Taxonomy" id="669464"/>
    <lineage>
        <taxon>Bacteria</taxon>
        <taxon>Bacillati</taxon>
        <taxon>Bacillota</taxon>
        <taxon>Bacilli</taxon>
        <taxon>Bacillales</taxon>
        <taxon>Paenibacillaceae</taxon>
        <taxon>Paenibacillus</taxon>
    </lineage>
</organism>
<dbReference type="Proteomes" id="UP001469365">
    <property type="component" value="Unassembled WGS sequence"/>
</dbReference>
<dbReference type="Gene3D" id="3.40.140.10">
    <property type="entry name" value="Cytidine Deaminase, domain 2"/>
    <property type="match status" value="1"/>
</dbReference>
<keyword evidence="4" id="KW-0862">Zinc</keyword>
<protein>
    <submittedName>
        <fullName evidence="7">M67 family metallopeptidase</fullName>
    </submittedName>
</protein>
<keyword evidence="3" id="KW-0378">Hydrolase</keyword>
<reference evidence="7 8" key="1">
    <citation type="submission" date="2024-04" db="EMBL/GenBank/DDBJ databases">
        <title>draft genome sequnece of Paenibacillus filicis.</title>
        <authorList>
            <person name="Kim D.-U."/>
        </authorList>
    </citation>
    <scope>NUCLEOTIDE SEQUENCE [LARGE SCALE GENOMIC DNA]</scope>
    <source>
        <strain evidence="7 8">KACC14197</strain>
    </source>
</reference>
<evidence type="ECO:0000256" key="2">
    <source>
        <dbReference type="ARBA" id="ARBA00022723"/>
    </source>
</evidence>
<proteinExistence type="predicted"/>
<dbReference type="PANTHER" id="PTHR34858">
    <property type="entry name" value="CYSO-CYSTEINE PEPTIDASE"/>
    <property type="match status" value="1"/>
</dbReference>
<dbReference type="InterPro" id="IPR051929">
    <property type="entry name" value="VirAsm_ModProt"/>
</dbReference>
<gene>
    <name evidence="7" type="ORF">WMW72_00215</name>
</gene>
<evidence type="ECO:0000256" key="5">
    <source>
        <dbReference type="ARBA" id="ARBA00023049"/>
    </source>
</evidence>
<evidence type="ECO:0000259" key="6">
    <source>
        <dbReference type="PROSITE" id="PS50249"/>
    </source>
</evidence>
<keyword evidence="8" id="KW-1185">Reference proteome</keyword>
<dbReference type="RefSeq" id="WP_341413389.1">
    <property type="nucleotide sequence ID" value="NZ_JBBPCC010000001.1"/>
</dbReference>
<keyword evidence="2" id="KW-0479">Metal-binding</keyword>
<comment type="caution">
    <text evidence="7">The sequence shown here is derived from an EMBL/GenBank/DDBJ whole genome shotgun (WGS) entry which is preliminary data.</text>
</comment>
<dbReference type="EMBL" id="JBBPCC010000001">
    <property type="protein sequence ID" value="MEK8126330.1"/>
    <property type="molecule type" value="Genomic_DNA"/>
</dbReference>
<sequence>MLIEENIEITAVALQFVLDHCRRVWPEEGCGFLFGREDGIRRISSFIPIDNVAAEPTRSFTMHPQQMIGALYGRGESTDRDKLKLLGIVHSHPLAPPIPSAHDLRSAWHTLPSQWIVSLANDSEPLVRAYRYADIGGAARQAVPLHIQVIG</sequence>
<evidence type="ECO:0000313" key="8">
    <source>
        <dbReference type="Proteomes" id="UP001469365"/>
    </source>
</evidence>
<dbReference type="SMART" id="SM00232">
    <property type="entry name" value="JAB_MPN"/>
    <property type="match status" value="1"/>
</dbReference>
<evidence type="ECO:0000256" key="3">
    <source>
        <dbReference type="ARBA" id="ARBA00022801"/>
    </source>
</evidence>
<dbReference type="InterPro" id="IPR037518">
    <property type="entry name" value="MPN"/>
</dbReference>
<keyword evidence="1" id="KW-0645">Protease</keyword>
<evidence type="ECO:0000256" key="4">
    <source>
        <dbReference type="ARBA" id="ARBA00022833"/>
    </source>
</evidence>
<keyword evidence="5" id="KW-0482">Metalloprotease</keyword>
<feature type="domain" description="MPN" evidence="6">
    <location>
        <begin position="7"/>
        <end position="136"/>
    </location>
</feature>
<dbReference type="InterPro" id="IPR000555">
    <property type="entry name" value="JAMM/MPN+_dom"/>
</dbReference>
<dbReference type="PANTHER" id="PTHR34858:SF1">
    <property type="entry name" value="CYSO-CYSTEINE PEPTIDASE"/>
    <property type="match status" value="1"/>
</dbReference>
<dbReference type="Pfam" id="PF14464">
    <property type="entry name" value="Prok-JAB"/>
    <property type="match status" value="1"/>
</dbReference>
<dbReference type="SUPFAM" id="SSF102712">
    <property type="entry name" value="JAB1/MPN domain"/>
    <property type="match status" value="1"/>
</dbReference>
<dbReference type="CDD" id="cd08070">
    <property type="entry name" value="MPN_like"/>
    <property type="match status" value="1"/>
</dbReference>
<dbReference type="PROSITE" id="PS50249">
    <property type="entry name" value="MPN"/>
    <property type="match status" value="1"/>
</dbReference>
<evidence type="ECO:0000313" key="7">
    <source>
        <dbReference type="EMBL" id="MEK8126330.1"/>
    </source>
</evidence>
<name>A0ABU9DE57_9BACL</name>
<dbReference type="InterPro" id="IPR028090">
    <property type="entry name" value="JAB_dom_prok"/>
</dbReference>
<accession>A0ABU9DE57</accession>